<comment type="caution">
    <text evidence="2">The sequence shown here is derived from an EMBL/GenBank/DDBJ whole genome shotgun (WGS) entry which is preliminary data.</text>
</comment>
<dbReference type="AlphaFoldDB" id="A0A830FNA1"/>
<reference evidence="2" key="2">
    <citation type="submission" date="2020-09" db="EMBL/GenBank/DDBJ databases">
        <authorList>
            <person name="Sun Q."/>
            <person name="Ohkuma M."/>
        </authorList>
    </citation>
    <scope>NUCLEOTIDE SEQUENCE</scope>
    <source>
        <strain evidence="2">JCM 19596</strain>
    </source>
</reference>
<dbReference type="RefSeq" id="WP_188978968.1">
    <property type="nucleotide sequence ID" value="NZ_BMPG01000003.1"/>
</dbReference>
<evidence type="ECO:0000256" key="1">
    <source>
        <dbReference type="SAM" id="Phobius"/>
    </source>
</evidence>
<organism evidence="2 3">
    <name type="scientific">Halocalculus aciditolerans</name>
    <dbReference type="NCBI Taxonomy" id="1383812"/>
    <lineage>
        <taxon>Archaea</taxon>
        <taxon>Methanobacteriati</taxon>
        <taxon>Methanobacteriota</taxon>
        <taxon>Stenosarchaea group</taxon>
        <taxon>Halobacteria</taxon>
        <taxon>Halobacteriales</taxon>
        <taxon>Halobacteriaceae</taxon>
        <taxon>Halocalculus</taxon>
    </lineage>
</organism>
<keyword evidence="1" id="KW-1133">Transmembrane helix</keyword>
<protein>
    <submittedName>
        <fullName evidence="2">Uncharacterized protein</fullName>
    </submittedName>
</protein>
<keyword evidence="3" id="KW-1185">Reference proteome</keyword>
<gene>
    <name evidence="2" type="ORF">GCM10009039_22230</name>
</gene>
<accession>A0A830FNA1</accession>
<proteinExistence type="predicted"/>
<keyword evidence="1" id="KW-0472">Membrane</keyword>
<evidence type="ECO:0000313" key="3">
    <source>
        <dbReference type="Proteomes" id="UP000607197"/>
    </source>
</evidence>
<keyword evidence="1" id="KW-0812">Transmembrane</keyword>
<feature type="transmembrane region" description="Helical" evidence="1">
    <location>
        <begin position="25"/>
        <end position="45"/>
    </location>
</feature>
<reference evidence="2" key="1">
    <citation type="journal article" date="2014" name="Int. J. Syst. Evol. Microbiol.">
        <title>Complete genome sequence of Corynebacterium casei LMG S-19264T (=DSM 44701T), isolated from a smear-ripened cheese.</title>
        <authorList>
            <consortium name="US DOE Joint Genome Institute (JGI-PGF)"/>
            <person name="Walter F."/>
            <person name="Albersmeier A."/>
            <person name="Kalinowski J."/>
            <person name="Ruckert C."/>
        </authorList>
    </citation>
    <scope>NUCLEOTIDE SEQUENCE</scope>
    <source>
        <strain evidence="2">JCM 19596</strain>
    </source>
</reference>
<evidence type="ECO:0000313" key="2">
    <source>
        <dbReference type="EMBL" id="GGL63919.1"/>
    </source>
</evidence>
<dbReference type="InterPro" id="IPR058341">
    <property type="entry name" value="DUF8028"/>
</dbReference>
<dbReference type="Pfam" id="PF26071">
    <property type="entry name" value="DUF8028"/>
    <property type="match status" value="1"/>
</dbReference>
<dbReference type="Proteomes" id="UP000607197">
    <property type="component" value="Unassembled WGS sequence"/>
</dbReference>
<name>A0A830FNA1_9EURY</name>
<dbReference type="OrthoDB" id="340775at2157"/>
<sequence>MSTRQPTTVLDRYASRTARVALRPVRAIAFWSAVALPFAVLALTLTGTTDPLTLVPLFAANVLALVAGRDHTPN</sequence>
<dbReference type="EMBL" id="BMPG01000003">
    <property type="protein sequence ID" value="GGL63919.1"/>
    <property type="molecule type" value="Genomic_DNA"/>
</dbReference>